<dbReference type="STRING" id="75913.A0A0K0FC88"/>
<organism evidence="1 2">
    <name type="scientific">Strongyloides venezuelensis</name>
    <name type="common">Threadworm</name>
    <dbReference type="NCBI Taxonomy" id="75913"/>
    <lineage>
        <taxon>Eukaryota</taxon>
        <taxon>Metazoa</taxon>
        <taxon>Ecdysozoa</taxon>
        <taxon>Nematoda</taxon>
        <taxon>Chromadorea</taxon>
        <taxon>Rhabditida</taxon>
        <taxon>Tylenchina</taxon>
        <taxon>Panagrolaimomorpha</taxon>
        <taxon>Strongyloidoidea</taxon>
        <taxon>Strongyloididae</taxon>
        <taxon>Strongyloides</taxon>
    </lineage>
</organism>
<reference evidence="2" key="2">
    <citation type="submission" date="2015-08" db="UniProtKB">
        <authorList>
            <consortium name="WormBaseParasite"/>
        </authorList>
    </citation>
    <scope>IDENTIFICATION</scope>
</reference>
<dbReference type="WBParaSite" id="SVE_0645200.1">
    <property type="protein sequence ID" value="SVE_0645200.1"/>
    <property type="gene ID" value="SVE_0645200"/>
</dbReference>
<dbReference type="Proteomes" id="UP000035680">
    <property type="component" value="Unassembled WGS sequence"/>
</dbReference>
<sequence length="102" mass="11692">MFRILMKLIPTMALEKILLNFEKATMNTAKHGFQEADIKGCYFHPSQSLIRKTNFVGFKSVFGSDIQVKLMLKSLLPLAFVPLKDVWKHFDLLSVTFPDEDA</sequence>
<protein>
    <submittedName>
        <fullName evidence="2">Integrase_SAM-like_N domain-containing protein</fullName>
    </submittedName>
</protein>
<accession>A0A0K0FC88</accession>
<evidence type="ECO:0000313" key="2">
    <source>
        <dbReference type="WBParaSite" id="SVE_0645200.1"/>
    </source>
</evidence>
<proteinExistence type="predicted"/>
<reference evidence="1" key="1">
    <citation type="submission" date="2014-07" db="EMBL/GenBank/DDBJ databases">
        <authorList>
            <person name="Martin A.A"/>
            <person name="De Silva N."/>
        </authorList>
    </citation>
    <scope>NUCLEOTIDE SEQUENCE</scope>
</reference>
<name>A0A0K0FC88_STRVS</name>
<keyword evidence="1" id="KW-1185">Reference proteome</keyword>
<evidence type="ECO:0000313" key="1">
    <source>
        <dbReference type="Proteomes" id="UP000035680"/>
    </source>
</evidence>
<dbReference type="AlphaFoldDB" id="A0A0K0FC88"/>